<name>A0A4R1LW24_9SPHI</name>
<proteinExistence type="predicted"/>
<comment type="caution">
    <text evidence="2">The sequence shown here is derived from an EMBL/GenBank/DDBJ whole genome shotgun (WGS) entry which is preliminary data.</text>
</comment>
<dbReference type="RefSeq" id="WP_132224176.1">
    <property type="nucleotide sequence ID" value="NZ_SMGO01000002.1"/>
</dbReference>
<organism evidence="2 3">
    <name type="scientific">Albibacterium bauzanense</name>
    <dbReference type="NCBI Taxonomy" id="653929"/>
    <lineage>
        <taxon>Bacteria</taxon>
        <taxon>Pseudomonadati</taxon>
        <taxon>Bacteroidota</taxon>
        <taxon>Sphingobacteriia</taxon>
        <taxon>Sphingobacteriales</taxon>
        <taxon>Sphingobacteriaceae</taxon>
        <taxon>Albibacterium</taxon>
    </lineage>
</organism>
<feature type="transmembrane region" description="Helical" evidence="1">
    <location>
        <begin position="64"/>
        <end position="82"/>
    </location>
</feature>
<keyword evidence="1" id="KW-0472">Membrane</keyword>
<gene>
    <name evidence="2" type="ORF">C8N28_1901</name>
</gene>
<keyword evidence="3" id="KW-1185">Reference proteome</keyword>
<protein>
    <submittedName>
        <fullName evidence="2">VanZ like protein</fullName>
    </submittedName>
</protein>
<evidence type="ECO:0000313" key="2">
    <source>
        <dbReference type="EMBL" id="TCK83305.1"/>
    </source>
</evidence>
<dbReference type="PANTHER" id="PTHR28008:SF1">
    <property type="entry name" value="DOMAIN PROTEIN, PUTATIVE (AFU_ORTHOLOGUE AFUA_3G10980)-RELATED"/>
    <property type="match status" value="1"/>
</dbReference>
<evidence type="ECO:0000313" key="3">
    <source>
        <dbReference type="Proteomes" id="UP000294616"/>
    </source>
</evidence>
<dbReference type="PANTHER" id="PTHR28008">
    <property type="entry name" value="DOMAIN PROTEIN, PUTATIVE (AFU_ORTHOLOGUE AFUA_3G10980)-RELATED"/>
    <property type="match status" value="1"/>
</dbReference>
<sequence>MKHYLWALVWAILVLFLVSYPMPDVSHSPDIFPGIDKLVHTGFFFVFTILMFFGSIMNTKEHTLFHWPSVLILVTGSLFAILTELIQKYFFTYRSFEYWDIFADHVGIAMGYFAYLVLVLSISKIKG</sequence>
<evidence type="ECO:0000256" key="1">
    <source>
        <dbReference type="SAM" id="Phobius"/>
    </source>
</evidence>
<feature type="transmembrane region" description="Helical" evidence="1">
    <location>
        <begin position="102"/>
        <end position="122"/>
    </location>
</feature>
<dbReference type="NCBIfam" id="NF037970">
    <property type="entry name" value="vanZ_1"/>
    <property type="match status" value="1"/>
</dbReference>
<dbReference type="Proteomes" id="UP000294616">
    <property type="component" value="Unassembled WGS sequence"/>
</dbReference>
<dbReference type="OrthoDB" id="1524985at2"/>
<keyword evidence="1" id="KW-1133">Transmembrane helix</keyword>
<feature type="transmembrane region" description="Helical" evidence="1">
    <location>
        <begin position="37"/>
        <end position="57"/>
    </location>
</feature>
<accession>A0A4R1LW24</accession>
<reference evidence="2 3" key="1">
    <citation type="submission" date="2019-03" db="EMBL/GenBank/DDBJ databases">
        <title>Genomic Encyclopedia of Archaeal and Bacterial Type Strains, Phase II (KMG-II): from individual species to whole genera.</title>
        <authorList>
            <person name="Goeker M."/>
        </authorList>
    </citation>
    <scope>NUCLEOTIDE SEQUENCE [LARGE SCALE GENOMIC DNA]</scope>
    <source>
        <strain evidence="2 3">DSM 22554</strain>
    </source>
</reference>
<dbReference type="AlphaFoldDB" id="A0A4R1LW24"/>
<dbReference type="EMBL" id="SMGO01000002">
    <property type="protein sequence ID" value="TCK83305.1"/>
    <property type="molecule type" value="Genomic_DNA"/>
</dbReference>
<keyword evidence="1" id="KW-0812">Transmembrane</keyword>